<evidence type="ECO:0000313" key="7">
    <source>
        <dbReference type="Proteomes" id="UP001140074"/>
    </source>
</evidence>
<keyword evidence="4" id="KW-1133">Transmembrane helix</keyword>
<feature type="transmembrane region" description="Helical" evidence="4">
    <location>
        <begin position="205"/>
        <end position="224"/>
    </location>
</feature>
<comment type="subcellular location">
    <subcellularLocation>
        <location evidence="1">Membrane</location>
        <topology evidence="1">Multi-pass membrane protein</topology>
    </subcellularLocation>
</comment>
<dbReference type="EMBL" id="JANBUY010000053">
    <property type="protein sequence ID" value="KAJ2865742.1"/>
    <property type="molecule type" value="Genomic_DNA"/>
</dbReference>
<organism evidence="6 7">
    <name type="scientific">Coemansia aciculifera</name>
    <dbReference type="NCBI Taxonomy" id="417176"/>
    <lineage>
        <taxon>Eukaryota</taxon>
        <taxon>Fungi</taxon>
        <taxon>Fungi incertae sedis</taxon>
        <taxon>Zoopagomycota</taxon>
        <taxon>Kickxellomycotina</taxon>
        <taxon>Kickxellomycetes</taxon>
        <taxon>Kickxellales</taxon>
        <taxon>Kickxellaceae</taxon>
        <taxon>Coemansia</taxon>
    </lineage>
</organism>
<evidence type="ECO:0000313" key="6">
    <source>
        <dbReference type="EMBL" id="KAJ2865742.1"/>
    </source>
</evidence>
<feature type="transmembrane region" description="Helical" evidence="4">
    <location>
        <begin position="311"/>
        <end position="331"/>
    </location>
</feature>
<dbReference type="PANTHER" id="PTHR11360">
    <property type="entry name" value="MONOCARBOXYLATE TRANSPORTER"/>
    <property type="match status" value="1"/>
</dbReference>
<reference evidence="6" key="1">
    <citation type="submission" date="2022-07" db="EMBL/GenBank/DDBJ databases">
        <title>Phylogenomic reconstructions and comparative analyses of Kickxellomycotina fungi.</title>
        <authorList>
            <person name="Reynolds N.K."/>
            <person name="Stajich J.E."/>
            <person name="Barry K."/>
            <person name="Grigoriev I.V."/>
            <person name="Crous P."/>
            <person name="Smith M.E."/>
        </authorList>
    </citation>
    <scope>NUCLEOTIDE SEQUENCE</scope>
    <source>
        <strain evidence="6">RSA 476</strain>
    </source>
</reference>
<feature type="domain" description="Major facilitator superfamily (MFS) profile" evidence="5">
    <location>
        <begin position="76"/>
        <end position="372"/>
    </location>
</feature>
<comment type="caution">
    <text evidence="6">The sequence shown here is derived from an EMBL/GenBank/DDBJ whole genome shotgun (WGS) entry which is preliminary data.</text>
</comment>
<keyword evidence="7" id="KW-1185">Reference proteome</keyword>
<dbReference type="InterPro" id="IPR036259">
    <property type="entry name" value="MFS_trans_sf"/>
</dbReference>
<name>A0A9W8M6E7_9FUNG</name>
<feature type="region of interest" description="Disordered" evidence="3">
    <location>
        <begin position="1"/>
        <end position="48"/>
    </location>
</feature>
<dbReference type="PROSITE" id="PS50850">
    <property type="entry name" value="MFS"/>
    <property type="match status" value="1"/>
</dbReference>
<dbReference type="Gene3D" id="1.20.1250.20">
    <property type="entry name" value="MFS general substrate transporter like domains"/>
    <property type="match status" value="2"/>
</dbReference>
<dbReference type="Proteomes" id="UP001140074">
    <property type="component" value="Unassembled WGS sequence"/>
</dbReference>
<sequence>MSGLESSSHHSSEALPEDVQTAFRRRSIYESSEEEEGSSLSFPANSLAGSLTASDDDGLEEKRHIEYNLPPDGGYGWVVVACSFLLEFFAEGPISAFGVFQEYYVNERFKGHTSNATISLVGVLNGSCMAILGVVSGKLCERYGYRIVPMCGIILLSLGYLLASFASEPWHLLLTQGVLCGIGTALTFMPALVVPAQWFDRRRGLATGIVNMGIGVGGIVWTQFNHMLIRKISVAWTLRLTSVVVLVACTISLMLIKTHQVTTAPRKVGWQTLNDRRLVLFMCGSFFTGVSSLVPFYYLPGVDALPVFVGLYYTLAGVGYLFGPPVAGVILEKTKSWDSPYLALKLYTGVPMVVACIAIILVKLSTKKRLTA</sequence>
<proteinExistence type="inferred from homology"/>
<comment type="similarity">
    <text evidence="2">Belongs to the major facilitator superfamily. Monocarboxylate porter (TC 2.A.1.13) family.</text>
</comment>
<evidence type="ECO:0000256" key="2">
    <source>
        <dbReference type="ARBA" id="ARBA00006727"/>
    </source>
</evidence>
<feature type="transmembrane region" description="Helical" evidence="4">
    <location>
        <begin position="116"/>
        <end position="135"/>
    </location>
</feature>
<evidence type="ECO:0000256" key="4">
    <source>
        <dbReference type="SAM" id="Phobius"/>
    </source>
</evidence>
<evidence type="ECO:0000256" key="1">
    <source>
        <dbReference type="ARBA" id="ARBA00004141"/>
    </source>
</evidence>
<dbReference type="Pfam" id="PF07690">
    <property type="entry name" value="MFS_1"/>
    <property type="match status" value="1"/>
</dbReference>
<feature type="transmembrane region" description="Helical" evidence="4">
    <location>
        <begin position="343"/>
        <end position="362"/>
    </location>
</feature>
<dbReference type="InterPro" id="IPR020846">
    <property type="entry name" value="MFS_dom"/>
</dbReference>
<dbReference type="AlphaFoldDB" id="A0A9W8M6E7"/>
<feature type="transmembrane region" description="Helical" evidence="4">
    <location>
        <begin position="277"/>
        <end position="299"/>
    </location>
</feature>
<feature type="transmembrane region" description="Helical" evidence="4">
    <location>
        <begin position="236"/>
        <end position="256"/>
    </location>
</feature>
<dbReference type="InterPro" id="IPR050327">
    <property type="entry name" value="Proton-linked_MCT"/>
</dbReference>
<dbReference type="PANTHER" id="PTHR11360:SF284">
    <property type="entry name" value="EG:103B4.3 PROTEIN-RELATED"/>
    <property type="match status" value="1"/>
</dbReference>
<evidence type="ECO:0000256" key="3">
    <source>
        <dbReference type="SAM" id="MobiDB-lite"/>
    </source>
</evidence>
<dbReference type="GO" id="GO:0022857">
    <property type="term" value="F:transmembrane transporter activity"/>
    <property type="evidence" value="ECO:0007669"/>
    <property type="project" value="InterPro"/>
</dbReference>
<dbReference type="InterPro" id="IPR011701">
    <property type="entry name" value="MFS"/>
</dbReference>
<protein>
    <recommendedName>
        <fullName evidence="5">Major facilitator superfamily (MFS) profile domain-containing protein</fullName>
    </recommendedName>
</protein>
<evidence type="ECO:0000259" key="5">
    <source>
        <dbReference type="PROSITE" id="PS50850"/>
    </source>
</evidence>
<keyword evidence="4" id="KW-0472">Membrane</keyword>
<gene>
    <name evidence="6" type="ORF">GGH94_002028</name>
</gene>
<keyword evidence="4" id="KW-0812">Transmembrane</keyword>
<accession>A0A9W8M6E7</accession>
<feature type="transmembrane region" description="Helical" evidence="4">
    <location>
        <begin position="75"/>
        <end position="96"/>
    </location>
</feature>
<feature type="transmembrane region" description="Helical" evidence="4">
    <location>
        <begin position="147"/>
        <end position="166"/>
    </location>
</feature>
<dbReference type="GO" id="GO:0016020">
    <property type="term" value="C:membrane"/>
    <property type="evidence" value="ECO:0007669"/>
    <property type="project" value="UniProtKB-SubCell"/>
</dbReference>
<feature type="transmembrane region" description="Helical" evidence="4">
    <location>
        <begin position="172"/>
        <end position="193"/>
    </location>
</feature>
<dbReference type="SUPFAM" id="SSF103473">
    <property type="entry name" value="MFS general substrate transporter"/>
    <property type="match status" value="1"/>
</dbReference>